<keyword evidence="3" id="KW-0249">Electron transport</keyword>
<dbReference type="RefSeq" id="XP_021857170.1">
    <property type="nucleotide sequence ID" value="XM_022001478.2"/>
</dbReference>
<dbReference type="CDD" id="cd02947">
    <property type="entry name" value="TRX_family"/>
    <property type="match status" value="1"/>
</dbReference>
<organism evidence="7 8">
    <name type="scientific">Spinacia oleracea</name>
    <name type="common">Spinach</name>
    <dbReference type="NCBI Taxonomy" id="3562"/>
    <lineage>
        <taxon>Eukaryota</taxon>
        <taxon>Viridiplantae</taxon>
        <taxon>Streptophyta</taxon>
        <taxon>Embryophyta</taxon>
        <taxon>Tracheophyta</taxon>
        <taxon>Spermatophyta</taxon>
        <taxon>Magnoliopsida</taxon>
        <taxon>eudicotyledons</taxon>
        <taxon>Gunneridae</taxon>
        <taxon>Pentapetalae</taxon>
        <taxon>Caryophyllales</taxon>
        <taxon>Chenopodiaceae</taxon>
        <taxon>Chenopodioideae</taxon>
        <taxon>Anserineae</taxon>
        <taxon>Spinacia</taxon>
    </lineage>
</organism>
<name>A0A9R0K3K0_SPIOL</name>
<evidence type="ECO:0000256" key="5">
    <source>
        <dbReference type="ARBA" id="ARBA00023284"/>
    </source>
</evidence>
<dbReference type="SUPFAM" id="SSF52833">
    <property type="entry name" value="Thioredoxin-like"/>
    <property type="match status" value="1"/>
</dbReference>
<reference evidence="8" key="2">
    <citation type="submission" date="2025-08" db="UniProtKB">
        <authorList>
            <consortium name="RefSeq"/>
        </authorList>
    </citation>
    <scope>IDENTIFICATION</scope>
    <source>
        <tissue evidence="8">Leaf</tissue>
    </source>
</reference>
<dbReference type="PANTHER" id="PTHR43601:SF32">
    <property type="entry name" value="THIOREDOXIN-LIKE 2-2, CHLOROPLASTIC"/>
    <property type="match status" value="1"/>
</dbReference>
<dbReference type="AlphaFoldDB" id="A0A9R0K3K0"/>
<comment type="similarity">
    <text evidence="1">Belongs to the thioredoxin family.</text>
</comment>
<dbReference type="PROSITE" id="PS51352">
    <property type="entry name" value="THIOREDOXIN_2"/>
    <property type="match status" value="1"/>
</dbReference>
<keyword evidence="4" id="KW-1015">Disulfide bond</keyword>
<dbReference type="Proteomes" id="UP000813463">
    <property type="component" value="Chromosome 5"/>
</dbReference>
<dbReference type="GO" id="GO:0045454">
    <property type="term" value="P:cell redox homeostasis"/>
    <property type="evidence" value="ECO:0000318"/>
    <property type="project" value="GO_Central"/>
</dbReference>
<dbReference type="InterPro" id="IPR017937">
    <property type="entry name" value="Thioredoxin_CS"/>
</dbReference>
<accession>A0A9R0K3K0</accession>
<gene>
    <name evidence="8" type="primary">LOC110796421</name>
</gene>
<dbReference type="GeneID" id="110796421"/>
<dbReference type="PANTHER" id="PTHR43601">
    <property type="entry name" value="THIOREDOXIN, MITOCHONDRIAL"/>
    <property type="match status" value="1"/>
</dbReference>
<dbReference type="Pfam" id="PF00085">
    <property type="entry name" value="Thioredoxin"/>
    <property type="match status" value="1"/>
</dbReference>
<feature type="domain" description="Thioredoxin" evidence="6">
    <location>
        <begin position="69"/>
        <end position="197"/>
    </location>
</feature>
<dbReference type="InterPro" id="IPR013766">
    <property type="entry name" value="Thioredoxin_domain"/>
</dbReference>
<dbReference type="PROSITE" id="PS00194">
    <property type="entry name" value="THIOREDOXIN_1"/>
    <property type="match status" value="1"/>
</dbReference>
<keyword evidence="7" id="KW-1185">Reference proteome</keyword>
<dbReference type="GO" id="GO:0009507">
    <property type="term" value="C:chloroplast"/>
    <property type="evidence" value="ECO:0000318"/>
    <property type="project" value="GO_Central"/>
</dbReference>
<evidence type="ECO:0000256" key="4">
    <source>
        <dbReference type="ARBA" id="ARBA00023157"/>
    </source>
</evidence>
<keyword evidence="5" id="KW-0676">Redox-active center</keyword>
<sequence>MADAIRLSSCNSLRFSTSLLTSLNNWHPVILRNRNSFEIGARIVDSAFVSVVPSLSFKPRKRMSSLKVHAVIAEATDQPKWWERNAGPNMIDIHSTEEFLSALKEAGDRLVVVEFYGTWCASCRALFPRLCRMAEEHPEILFIKVNFDENKAMCKSMMVKVLPYFHFYRGADGKVEGFSCSLAKFQKVKDAIEMYNPTGNNNAAKMGNDLTLDSSANVDDKSAKSNDT</sequence>
<evidence type="ECO:0000313" key="8">
    <source>
        <dbReference type="RefSeq" id="XP_021857170.1"/>
    </source>
</evidence>
<protein>
    <submittedName>
        <fullName evidence="8">Thioredoxin-like 2-1, chloroplastic</fullName>
    </submittedName>
</protein>
<keyword evidence="2" id="KW-0813">Transport</keyword>
<proteinExistence type="inferred from homology"/>
<evidence type="ECO:0000259" key="6">
    <source>
        <dbReference type="PROSITE" id="PS51352"/>
    </source>
</evidence>
<evidence type="ECO:0000256" key="3">
    <source>
        <dbReference type="ARBA" id="ARBA00022982"/>
    </source>
</evidence>
<reference evidence="7" key="1">
    <citation type="journal article" date="2021" name="Nat. Commun.">
        <title>Genomic analyses provide insights into spinach domestication and the genetic basis of agronomic traits.</title>
        <authorList>
            <person name="Cai X."/>
            <person name="Sun X."/>
            <person name="Xu C."/>
            <person name="Sun H."/>
            <person name="Wang X."/>
            <person name="Ge C."/>
            <person name="Zhang Z."/>
            <person name="Wang Q."/>
            <person name="Fei Z."/>
            <person name="Jiao C."/>
            <person name="Wang Q."/>
        </authorList>
    </citation>
    <scope>NUCLEOTIDE SEQUENCE [LARGE SCALE GENOMIC DNA]</scope>
    <source>
        <strain evidence="7">cv. Varoflay</strain>
    </source>
</reference>
<dbReference type="OrthoDB" id="2121326at2759"/>
<dbReference type="FunFam" id="3.40.30.10:FF:000199">
    <property type="entry name" value="Thioredoxin-like 1-2, chloroplastic"/>
    <property type="match status" value="1"/>
</dbReference>
<dbReference type="InterPro" id="IPR036249">
    <property type="entry name" value="Thioredoxin-like_sf"/>
</dbReference>
<evidence type="ECO:0000256" key="1">
    <source>
        <dbReference type="ARBA" id="ARBA00008987"/>
    </source>
</evidence>
<dbReference type="Gene3D" id="3.40.30.10">
    <property type="entry name" value="Glutaredoxin"/>
    <property type="match status" value="1"/>
</dbReference>
<evidence type="ECO:0000256" key="2">
    <source>
        <dbReference type="ARBA" id="ARBA00022448"/>
    </source>
</evidence>
<evidence type="ECO:0000313" key="7">
    <source>
        <dbReference type="Proteomes" id="UP000813463"/>
    </source>
</evidence>
<dbReference type="KEGG" id="soe:110796421"/>